<dbReference type="FunFam" id="3.40.50.300:FF:001091">
    <property type="entry name" value="Probable disease resistance protein At1g61300"/>
    <property type="match status" value="1"/>
</dbReference>
<organism evidence="9 10">
    <name type="scientific">Quercus rubra</name>
    <name type="common">Northern red oak</name>
    <name type="synonym">Quercus borealis</name>
    <dbReference type="NCBI Taxonomy" id="3512"/>
    <lineage>
        <taxon>Eukaryota</taxon>
        <taxon>Viridiplantae</taxon>
        <taxon>Streptophyta</taxon>
        <taxon>Embryophyta</taxon>
        <taxon>Tracheophyta</taxon>
        <taxon>Spermatophyta</taxon>
        <taxon>Magnoliopsida</taxon>
        <taxon>eudicotyledons</taxon>
        <taxon>Gunneridae</taxon>
        <taxon>Pentapetalae</taxon>
        <taxon>rosids</taxon>
        <taxon>fabids</taxon>
        <taxon>Fagales</taxon>
        <taxon>Fagaceae</taxon>
        <taxon>Quercus</taxon>
    </lineage>
</organism>
<dbReference type="Proteomes" id="UP001324115">
    <property type="component" value="Unassembled WGS sequence"/>
</dbReference>
<dbReference type="PRINTS" id="PR00364">
    <property type="entry name" value="DISEASERSIST"/>
</dbReference>
<dbReference type="SUPFAM" id="SSF52540">
    <property type="entry name" value="P-loop containing nucleoside triphosphate hydrolases"/>
    <property type="match status" value="1"/>
</dbReference>
<gene>
    <name evidence="9" type="ORF">RGQ29_026672</name>
</gene>
<accession>A0AAN7EM26</accession>
<dbReference type="FunFam" id="1.10.10.10:FF:000322">
    <property type="entry name" value="Probable disease resistance protein At1g63360"/>
    <property type="match status" value="1"/>
</dbReference>
<dbReference type="Pfam" id="PF00931">
    <property type="entry name" value="NB-ARC"/>
    <property type="match status" value="1"/>
</dbReference>
<reference evidence="9 10" key="1">
    <citation type="journal article" date="2023" name="G3 (Bethesda)">
        <title>A haplotype-resolved chromosome-scale genome for Quercus rubra L. provides insights into the genetics of adaptive traits for red oak species.</title>
        <authorList>
            <person name="Kapoor B."/>
            <person name="Jenkins J."/>
            <person name="Schmutz J."/>
            <person name="Zhebentyayeva T."/>
            <person name="Kuelheim C."/>
            <person name="Coggeshall M."/>
            <person name="Heim C."/>
            <person name="Lasky J.R."/>
            <person name="Leites L."/>
            <person name="Islam-Faridi N."/>
            <person name="Romero-Severson J."/>
            <person name="DeLeo V.L."/>
            <person name="Lucas S.M."/>
            <person name="Lazic D."/>
            <person name="Gailing O."/>
            <person name="Carlson J."/>
            <person name="Staton M."/>
        </authorList>
    </citation>
    <scope>NUCLEOTIDE SEQUENCE [LARGE SCALE GENOMIC DNA]</scope>
    <source>
        <strain evidence="9">Pseudo-F2</strain>
    </source>
</reference>
<evidence type="ECO:0000259" key="6">
    <source>
        <dbReference type="Pfam" id="PF18052"/>
    </source>
</evidence>
<keyword evidence="1" id="KW-0677">Repeat</keyword>
<dbReference type="InterPro" id="IPR038005">
    <property type="entry name" value="RX-like_CC"/>
</dbReference>
<dbReference type="PANTHER" id="PTHR36766">
    <property type="entry name" value="PLANT BROAD-SPECTRUM MILDEW RESISTANCE PROTEIN RPW8"/>
    <property type="match status" value="1"/>
</dbReference>
<feature type="domain" description="NB-ARC" evidence="5">
    <location>
        <begin position="172"/>
        <end position="348"/>
    </location>
</feature>
<dbReference type="GO" id="GO:0005524">
    <property type="term" value="F:ATP binding"/>
    <property type="evidence" value="ECO:0007669"/>
    <property type="project" value="UniProtKB-KW"/>
</dbReference>
<dbReference type="Gene3D" id="3.80.10.10">
    <property type="entry name" value="Ribonuclease Inhibitor"/>
    <property type="match status" value="1"/>
</dbReference>
<dbReference type="Gene3D" id="1.10.8.430">
    <property type="entry name" value="Helical domain of apoptotic protease-activating factors"/>
    <property type="match status" value="1"/>
</dbReference>
<keyword evidence="2" id="KW-0547">Nucleotide-binding</keyword>
<keyword evidence="4" id="KW-0067">ATP-binding</keyword>
<dbReference type="InterPro" id="IPR036388">
    <property type="entry name" value="WH-like_DNA-bd_sf"/>
</dbReference>
<evidence type="ECO:0000259" key="7">
    <source>
        <dbReference type="Pfam" id="PF23559"/>
    </source>
</evidence>
<dbReference type="InterPro" id="IPR058922">
    <property type="entry name" value="WHD_DRP"/>
</dbReference>
<evidence type="ECO:0000256" key="2">
    <source>
        <dbReference type="ARBA" id="ARBA00022741"/>
    </source>
</evidence>
<evidence type="ECO:0000256" key="3">
    <source>
        <dbReference type="ARBA" id="ARBA00022821"/>
    </source>
</evidence>
<name>A0AAN7EM26_QUERU</name>
<dbReference type="InterPro" id="IPR032675">
    <property type="entry name" value="LRR_dom_sf"/>
</dbReference>
<dbReference type="GO" id="GO:0043531">
    <property type="term" value="F:ADP binding"/>
    <property type="evidence" value="ECO:0007669"/>
    <property type="project" value="InterPro"/>
</dbReference>
<dbReference type="Pfam" id="PF18052">
    <property type="entry name" value="Rx_N"/>
    <property type="match status" value="1"/>
</dbReference>
<dbReference type="SUPFAM" id="SSF52058">
    <property type="entry name" value="L domain-like"/>
    <property type="match status" value="1"/>
</dbReference>
<sequence length="859" mass="99417">MAAEIFVTNIAEKVLGQLESQIYKEFCLLWGVESDLERLKNTLSTVKAVLFDAEKKQGHNQELTVWLGKLKGVFLDAQDVLDEFECEALQSQVVEIQGSIAMKVRHFLSCSNRLLFRINMGHKIKEIRTRLDDIAADKAKFHLSELAENMHVVRGREMTHSFVHPSEVIGREHDKENIVKHLVNVVDGQNVLVIPIVGIGGLGKTVLAKLVFNDARVVEHFELKFWVCVSDDFILKQLLVKILRSIPDENCNENWNDLDEEQLQKHLRNVLDGRKFLLVLDDVWNKDRNKWIELRNLLMGGASGSKILVTTRSPSVGSMMGTMPPYNLKGLPHNECMSLFVKWAFEDREERQHENLVEIGDEIVKKCKGVPLAVKSLGSLLYSKLDEKDWKFVKDNEMWKLERKEGDILSALQLSYNLMPSYLKECFACCSLYPKDHKYLSMELIQFWMAHDLIQKSPIENQELEDIGNQYIEELYSRSFLEDYKDYGSLRVFKIHDLMHDLALSVQSGCLVINSQTKNISKEVRHLSFFDKTWQNENVLKCLQRQKSIRTIYCPIEGFGPFSESFVDTYISRYRYLRVLDLSDSCFEELPKSIGTMKHLRRLNLSRNRRITKLRSSICKLQNLQTLLLDECEKLEELPKNMRYMISLRLLEITTKQKSLPESLNSLQFLSLVKCGNIKYLSEVKQGYMGLRMLVIGDCEGLISLFPFLKCLTLLEVLCIDNCEKLDLTKVEDNQEEFTPSIRVLILSRLPQLVAVPRWFKQSTRTLQHMIIRGCPSLTELPEWLPNLASLKLLQIFGCPKLSSLPEGKLFLPTLRFFEIRECPELSRRCQPEIGEDWHKIARVSTIKIDNEFIKQADN</sequence>
<evidence type="ECO:0000259" key="8">
    <source>
        <dbReference type="Pfam" id="PF23598"/>
    </source>
</evidence>
<dbReference type="GO" id="GO:0051707">
    <property type="term" value="P:response to other organism"/>
    <property type="evidence" value="ECO:0007669"/>
    <property type="project" value="UniProtKB-ARBA"/>
</dbReference>
<dbReference type="Pfam" id="PF23598">
    <property type="entry name" value="LRR_14"/>
    <property type="match status" value="1"/>
</dbReference>
<feature type="domain" description="Disease resistance protein winged helix" evidence="7">
    <location>
        <begin position="432"/>
        <end position="503"/>
    </location>
</feature>
<dbReference type="Gene3D" id="3.40.50.300">
    <property type="entry name" value="P-loop containing nucleotide triphosphate hydrolases"/>
    <property type="match status" value="1"/>
</dbReference>
<dbReference type="InterPro" id="IPR055414">
    <property type="entry name" value="LRR_R13L4/SHOC2-like"/>
</dbReference>
<dbReference type="Gene3D" id="1.20.5.4130">
    <property type="match status" value="1"/>
</dbReference>
<dbReference type="EMBL" id="JAXUIC010000008">
    <property type="protein sequence ID" value="KAK4575817.1"/>
    <property type="molecule type" value="Genomic_DNA"/>
</dbReference>
<dbReference type="Gene3D" id="1.10.10.10">
    <property type="entry name" value="Winged helix-like DNA-binding domain superfamily/Winged helix DNA-binding domain"/>
    <property type="match status" value="1"/>
</dbReference>
<comment type="caution">
    <text evidence="9">The sequence shown here is derived from an EMBL/GenBank/DDBJ whole genome shotgun (WGS) entry which is preliminary data.</text>
</comment>
<protein>
    <recommendedName>
        <fullName evidence="11">CC-NBS-LRR protein</fullName>
    </recommendedName>
</protein>
<evidence type="ECO:0000259" key="5">
    <source>
        <dbReference type="Pfam" id="PF00931"/>
    </source>
</evidence>
<feature type="domain" description="Disease resistance N-terminal" evidence="6">
    <location>
        <begin position="12"/>
        <end position="99"/>
    </location>
</feature>
<dbReference type="InterPro" id="IPR002182">
    <property type="entry name" value="NB-ARC"/>
</dbReference>
<evidence type="ECO:0000313" key="9">
    <source>
        <dbReference type="EMBL" id="KAK4575817.1"/>
    </source>
</evidence>
<evidence type="ECO:0000256" key="4">
    <source>
        <dbReference type="ARBA" id="ARBA00022840"/>
    </source>
</evidence>
<dbReference type="InterPro" id="IPR027417">
    <property type="entry name" value="P-loop_NTPase"/>
</dbReference>
<proteinExistence type="predicted"/>
<dbReference type="InterPro" id="IPR042197">
    <property type="entry name" value="Apaf_helical"/>
</dbReference>
<dbReference type="CDD" id="cd14798">
    <property type="entry name" value="RX-CC_like"/>
    <property type="match status" value="1"/>
</dbReference>
<keyword evidence="3" id="KW-0611">Plant defense</keyword>
<keyword evidence="10" id="KW-1185">Reference proteome</keyword>
<dbReference type="Pfam" id="PF23559">
    <property type="entry name" value="WHD_DRP"/>
    <property type="match status" value="1"/>
</dbReference>
<dbReference type="GO" id="GO:0006952">
    <property type="term" value="P:defense response"/>
    <property type="evidence" value="ECO:0007669"/>
    <property type="project" value="UniProtKB-KW"/>
</dbReference>
<dbReference type="InterPro" id="IPR041118">
    <property type="entry name" value="Rx_N"/>
</dbReference>
<dbReference type="PANTHER" id="PTHR36766:SF61">
    <property type="entry name" value="NB-ARC DOMAIN DISEASE RESISTANCE PROTEIN"/>
    <property type="match status" value="1"/>
</dbReference>
<evidence type="ECO:0008006" key="11">
    <source>
        <dbReference type="Google" id="ProtNLM"/>
    </source>
</evidence>
<evidence type="ECO:0000256" key="1">
    <source>
        <dbReference type="ARBA" id="ARBA00022737"/>
    </source>
</evidence>
<feature type="domain" description="Disease resistance R13L4/SHOC-2-like LRR" evidence="8">
    <location>
        <begin position="569"/>
        <end position="797"/>
    </location>
</feature>
<evidence type="ECO:0000313" key="10">
    <source>
        <dbReference type="Proteomes" id="UP001324115"/>
    </source>
</evidence>
<dbReference type="AlphaFoldDB" id="A0AAN7EM26"/>